<reference evidence="7 8" key="1">
    <citation type="submission" date="2024-04" db="EMBL/GenBank/DDBJ databases">
        <title>Tritrichomonas musculus Genome.</title>
        <authorList>
            <person name="Alves-Ferreira E."/>
            <person name="Grigg M."/>
            <person name="Lorenzi H."/>
            <person name="Galac M."/>
        </authorList>
    </citation>
    <scope>NUCLEOTIDE SEQUENCE [LARGE SCALE GENOMIC DNA]</scope>
    <source>
        <strain evidence="7 8">EAF2021</strain>
    </source>
</reference>
<keyword evidence="8" id="KW-1185">Reference proteome</keyword>
<feature type="compositionally biased region" description="Low complexity" evidence="5">
    <location>
        <begin position="793"/>
        <end position="821"/>
    </location>
</feature>
<keyword evidence="1" id="KW-0418">Kinase</keyword>
<keyword evidence="3 4" id="KW-0067">ATP-binding</keyword>
<dbReference type="PANTHER" id="PTHR23257">
    <property type="entry name" value="SERINE-THREONINE PROTEIN KINASE"/>
    <property type="match status" value="1"/>
</dbReference>
<dbReference type="InterPro" id="IPR050167">
    <property type="entry name" value="Ser_Thr_protein_kinase"/>
</dbReference>
<dbReference type="SUPFAM" id="SSF56112">
    <property type="entry name" value="Protein kinase-like (PK-like)"/>
    <property type="match status" value="1"/>
</dbReference>
<dbReference type="Gene3D" id="1.10.510.10">
    <property type="entry name" value="Transferase(Phosphotransferase) domain 1"/>
    <property type="match status" value="1"/>
</dbReference>
<proteinExistence type="predicted"/>
<dbReference type="InterPro" id="IPR001245">
    <property type="entry name" value="Ser-Thr/Tyr_kinase_cat_dom"/>
</dbReference>
<evidence type="ECO:0000256" key="3">
    <source>
        <dbReference type="ARBA" id="ARBA00022840"/>
    </source>
</evidence>
<dbReference type="CDD" id="cd13999">
    <property type="entry name" value="STKc_MAP3K-like"/>
    <property type="match status" value="1"/>
</dbReference>
<dbReference type="Gene3D" id="3.30.200.20">
    <property type="entry name" value="Phosphorylase Kinase, domain 1"/>
    <property type="match status" value="1"/>
</dbReference>
<evidence type="ECO:0000313" key="7">
    <source>
        <dbReference type="EMBL" id="KAK8838372.1"/>
    </source>
</evidence>
<evidence type="ECO:0000259" key="6">
    <source>
        <dbReference type="PROSITE" id="PS50011"/>
    </source>
</evidence>
<feature type="compositionally biased region" description="Low complexity" evidence="5">
    <location>
        <begin position="829"/>
        <end position="842"/>
    </location>
</feature>
<feature type="region of interest" description="Disordered" evidence="5">
    <location>
        <begin position="1"/>
        <end position="20"/>
    </location>
</feature>
<accession>A0ABR2GWS3</accession>
<dbReference type="EMBL" id="JAPFFF010000055">
    <property type="protein sequence ID" value="KAK8838372.1"/>
    <property type="molecule type" value="Genomic_DNA"/>
</dbReference>
<dbReference type="PRINTS" id="PR00109">
    <property type="entry name" value="TYRKINASE"/>
</dbReference>
<evidence type="ECO:0000256" key="5">
    <source>
        <dbReference type="SAM" id="MobiDB-lite"/>
    </source>
</evidence>
<dbReference type="PROSITE" id="PS00108">
    <property type="entry name" value="PROTEIN_KINASE_ST"/>
    <property type="match status" value="1"/>
</dbReference>
<evidence type="ECO:0000256" key="2">
    <source>
        <dbReference type="ARBA" id="ARBA00022741"/>
    </source>
</evidence>
<dbReference type="InterPro" id="IPR011009">
    <property type="entry name" value="Kinase-like_dom_sf"/>
</dbReference>
<evidence type="ECO:0000256" key="4">
    <source>
        <dbReference type="PROSITE-ProRule" id="PRU10141"/>
    </source>
</evidence>
<dbReference type="InterPro" id="IPR008271">
    <property type="entry name" value="Ser/Thr_kinase_AS"/>
</dbReference>
<keyword evidence="2 4" id="KW-0547">Nucleotide-binding</keyword>
<evidence type="ECO:0000313" key="8">
    <source>
        <dbReference type="Proteomes" id="UP001470230"/>
    </source>
</evidence>
<sequence length="851" mass="95705">MDFSEFDASPQPQQQQPQIQQPPWALNLFNQIAALFVGQTALAIHRSKICALFDDLRSFMRTFDPDPNLDQATIQSACAEFVDTLGKIKSIAYASSNQKWTTAICRWKHNTVYDAIRTYRETLSRIVHQFGCHNATEFMISDADLNAQNDSDILQLKGAMMDYQANLLPKANNPQVAQVIQIIDNRIQSIGPIEGISDGPGISKIPSFLPAKLKLEKIHSEFVVGDTIGSGAFASVHNGTLRGFPKKVAIKMLNKKVLGGRQLETFKREVWTLASFDHPSILKLLGVTFTPPFCIITEMLKTSLDKRMRFLTPTRRSVVVERVALGMAQLHAKHVIHRDLKAANILLDEDDMPRICDFGLVGFKRTGTPHTGFVGTIQWMAPELLRSNPYYDEKVDVYSFAIMLYEILAMKEPYLGMSQDMIVMGVIERGLRPEMPSHFGPPALIDLIEQCWAENPAERPSFDQIAYLLMQPEYHFTGTNEAEFKRDVPPPLFSQEIQRAFDNEEWNRIDNLLSQVNKSNSQNDEELVKVVLDVFWASDKERKNRIIQNLSSMFDMEKFLSSGGYSFVVKAITDASSQNNFCDLILRTLSVIPLNSQAFRQGKLISALSESENPTAQYLLAELCKYLDIASFVCRFFVPLKTETPGTLLIYSSLMAHDDFRLHFATQSHMLEVALKLVEDSPKEACGVFALYPFGPSHMKFVDEYQIIPALVKAATQKFEQLALPAFQHIIAVAPVELIAKNAEGVSILVSQYKQMYGDNELMGKLKQISQIRIIPTEPPPQMLERHSLGNTSSPFSASNANNASSSMNNFSQQNQNQSASLFDDFSMNSNPPQSQPQNQNNHDLSSLIDF</sequence>
<feature type="domain" description="Protein kinase" evidence="6">
    <location>
        <begin position="222"/>
        <end position="474"/>
    </location>
</feature>
<organism evidence="7 8">
    <name type="scientific">Tritrichomonas musculus</name>
    <dbReference type="NCBI Taxonomy" id="1915356"/>
    <lineage>
        <taxon>Eukaryota</taxon>
        <taxon>Metamonada</taxon>
        <taxon>Parabasalia</taxon>
        <taxon>Tritrichomonadida</taxon>
        <taxon>Tritrichomonadidae</taxon>
        <taxon>Tritrichomonas</taxon>
    </lineage>
</organism>
<keyword evidence="1" id="KW-0723">Serine/threonine-protein kinase</keyword>
<dbReference type="InterPro" id="IPR000719">
    <property type="entry name" value="Prot_kinase_dom"/>
</dbReference>
<feature type="binding site" evidence="4">
    <location>
        <position position="251"/>
    </location>
    <ligand>
        <name>ATP</name>
        <dbReference type="ChEBI" id="CHEBI:30616"/>
    </ligand>
</feature>
<dbReference type="Proteomes" id="UP001470230">
    <property type="component" value="Unassembled WGS sequence"/>
</dbReference>
<keyword evidence="1" id="KW-0808">Transferase</keyword>
<evidence type="ECO:0000256" key="1">
    <source>
        <dbReference type="ARBA" id="ARBA00022527"/>
    </source>
</evidence>
<name>A0ABR2GWS3_9EUKA</name>
<dbReference type="PROSITE" id="PS00107">
    <property type="entry name" value="PROTEIN_KINASE_ATP"/>
    <property type="match status" value="1"/>
</dbReference>
<comment type="caution">
    <text evidence="7">The sequence shown here is derived from an EMBL/GenBank/DDBJ whole genome shotgun (WGS) entry which is preliminary data.</text>
</comment>
<dbReference type="PROSITE" id="PS50011">
    <property type="entry name" value="PROTEIN_KINASE_DOM"/>
    <property type="match status" value="1"/>
</dbReference>
<dbReference type="PANTHER" id="PTHR23257:SF958">
    <property type="entry name" value="SERINE_THREONINE-PROTEIN KINASE WNK4"/>
    <property type="match status" value="1"/>
</dbReference>
<protein>
    <recommendedName>
        <fullName evidence="6">Protein kinase domain-containing protein</fullName>
    </recommendedName>
</protein>
<feature type="compositionally biased region" description="Low complexity" evidence="5">
    <location>
        <begin position="10"/>
        <end position="20"/>
    </location>
</feature>
<dbReference type="Pfam" id="PF07714">
    <property type="entry name" value="PK_Tyr_Ser-Thr"/>
    <property type="match status" value="1"/>
</dbReference>
<dbReference type="SMART" id="SM00220">
    <property type="entry name" value="S_TKc"/>
    <property type="match status" value="1"/>
</dbReference>
<feature type="region of interest" description="Disordered" evidence="5">
    <location>
        <begin position="779"/>
        <end position="851"/>
    </location>
</feature>
<gene>
    <name evidence="7" type="ORF">M9Y10_032997</name>
</gene>
<dbReference type="InterPro" id="IPR017441">
    <property type="entry name" value="Protein_kinase_ATP_BS"/>
</dbReference>